<name>A0A9D4ZKV5_ADICA</name>
<dbReference type="PANTHER" id="PTHR22814">
    <property type="entry name" value="COPPER TRANSPORT PROTEIN ATOX1-RELATED"/>
    <property type="match status" value="1"/>
</dbReference>
<evidence type="ECO:0000259" key="2">
    <source>
        <dbReference type="PROSITE" id="PS50846"/>
    </source>
</evidence>
<reference evidence="3" key="1">
    <citation type="submission" date="2021-01" db="EMBL/GenBank/DDBJ databases">
        <title>Adiantum capillus-veneris genome.</title>
        <authorList>
            <person name="Fang Y."/>
            <person name="Liao Q."/>
        </authorList>
    </citation>
    <scope>NUCLEOTIDE SEQUENCE</scope>
    <source>
        <strain evidence="3">H3</strain>
        <tissue evidence="3">Leaf</tissue>
    </source>
</reference>
<dbReference type="Proteomes" id="UP000886520">
    <property type="component" value="Chromosome 8"/>
</dbReference>
<organism evidence="3 4">
    <name type="scientific">Adiantum capillus-veneris</name>
    <name type="common">Maidenhair fern</name>
    <dbReference type="NCBI Taxonomy" id="13818"/>
    <lineage>
        <taxon>Eukaryota</taxon>
        <taxon>Viridiplantae</taxon>
        <taxon>Streptophyta</taxon>
        <taxon>Embryophyta</taxon>
        <taxon>Tracheophyta</taxon>
        <taxon>Polypodiopsida</taxon>
        <taxon>Polypodiidae</taxon>
        <taxon>Polypodiales</taxon>
        <taxon>Pteridineae</taxon>
        <taxon>Pteridaceae</taxon>
        <taxon>Vittarioideae</taxon>
        <taxon>Adiantum</taxon>
    </lineage>
</organism>
<evidence type="ECO:0000256" key="1">
    <source>
        <dbReference type="ARBA" id="ARBA00022723"/>
    </source>
</evidence>
<dbReference type="PROSITE" id="PS50846">
    <property type="entry name" value="HMA_2"/>
    <property type="match status" value="1"/>
</dbReference>
<dbReference type="OrthoDB" id="603535at2759"/>
<protein>
    <recommendedName>
        <fullName evidence="2">HMA domain-containing protein</fullName>
    </recommendedName>
</protein>
<feature type="domain" description="HMA" evidence="2">
    <location>
        <begin position="7"/>
        <end position="74"/>
    </location>
</feature>
<accession>A0A9D4ZKV5</accession>
<keyword evidence="4" id="KW-1185">Reference proteome</keyword>
<comment type="caution">
    <text evidence="3">The sequence shown here is derived from an EMBL/GenBank/DDBJ whole genome shotgun (WGS) entry which is preliminary data.</text>
</comment>
<dbReference type="InterPro" id="IPR006121">
    <property type="entry name" value="HMA_dom"/>
</dbReference>
<proteinExistence type="predicted"/>
<dbReference type="EMBL" id="JABFUD020000008">
    <property type="protein sequence ID" value="KAI5076510.1"/>
    <property type="molecule type" value="Genomic_DNA"/>
</dbReference>
<gene>
    <name evidence="3" type="ORF">GOP47_0008575</name>
</gene>
<sequence>MAEEAESVSVELRVSMNCRGCERKVKRALFNLKGIHTVIIDRGLQKVVVKGTMDPLEVLQKVRRARKNADFWLAHETSSPQHQFHDINNNNNGVPMTPTQDFLNLNSYSPNLGCEFGGLYTYPFLPYTPNNEGIFHDGHAFLHNHVPRAPYYSHGHVINYPSSQDPHDEGRSHPVHVFPLYEAPSCSHSHFDNPIYSQDALSILFDALTLENPNQCVVM</sequence>
<dbReference type="Gene3D" id="3.30.70.100">
    <property type="match status" value="1"/>
</dbReference>
<dbReference type="Pfam" id="PF00403">
    <property type="entry name" value="HMA"/>
    <property type="match status" value="1"/>
</dbReference>
<dbReference type="GO" id="GO:0046872">
    <property type="term" value="F:metal ion binding"/>
    <property type="evidence" value="ECO:0007669"/>
    <property type="project" value="UniProtKB-KW"/>
</dbReference>
<evidence type="ECO:0000313" key="4">
    <source>
        <dbReference type="Proteomes" id="UP000886520"/>
    </source>
</evidence>
<evidence type="ECO:0000313" key="3">
    <source>
        <dbReference type="EMBL" id="KAI5076510.1"/>
    </source>
</evidence>
<dbReference type="InterPro" id="IPR036163">
    <property type="entry name" value="HMA_dom_sf"/>
</dbReference>
<dbReference type="SUPFAM" id="SSF55008">
    <property type="entry name" value="HMA, heavy metal-associated domain"/>
    <property type="match status" value="1"/>
</dbReference>
<dbReference type="CDD" id="cd00371">
    <property type="entry name" value="HMA"/>
    <property type="match status" value="1"/>
</dbReference>
<dbReference type="AlphaFoldDB" id="A0A9D4ZKV5"/>
<keyword evidence="1" id="KW-0479">Metal-binding</keyword>